<feature type="region of interest" description="Disordered" evidence="1">
    <location>
        <begin position="32"/>
        <end position="224"/>
    </location>
</feature>
<evidence type="ECO:0000256" key="1">
    <source>
        <dbReference type="SAM" id="MobiDB-lite"/>
    </source>
</evidence>
<dbReference type="AlphaFoldDB" id="A0AAV2PJ52"/>
<evidence type="ECO:0000313" key="3">
    <source>
        <dbReference type="Proteomes" id="UP001497623"/>
    </source>
</evidence>
<name>A0AAV2PJ52_MEGNR</name>
<protein>
    <submittedName>
        <fullName evidence="2">Uncharacterized protein</fullName>
    </submittedName>
</protein>
<proteinExistence type="predicted"/>
<feature type="compositionally biased region" description="Low complexity" evidence="1">
    <location>
        <begin position="115"/>
        <end position="140"/>
    </location>
</feature>
<evidence type="ECO:0000313" key="2">
    <source>
        <dbReference type="EMBL" id="CAL4059372.1"/>
    </source>
</evidence>
<reference evidence="2 3" key="1">
    <citation type="submission" date="2024-05" db="EMBL/GenBank/DDBJ databases">
        <authorList>
            <person name="Wallberg A."/>
        </authorList>
    </citation>
    <scope>NUCLEOTIDE SEQUENCE [LARGE SCALE GENOMIC DNA]</scope>
</reference>
<feature type="compositionally biased region" description="Pro residues" evidence="1">
    <location>
        <begin position="87"/>
        <end position="99"/>
    </location>
</feature>
<feature type="compositionally biased region" description="Polar residues" evidence="1">
    <location>
        <begin position="41"/>
        <end position="54"/>
    </location>
</feature>
<sequence length="224" mass="23204">MLVGTIGGALIIYGWYRVIKKRIDKSKGKNYTEASADEGTHNSNPPGVSLQPINILNDIPYPLQPSPRQRPSPAPSSSTAAKTEKTPLPPSSPYNPLPHYPSSNSDQPPPYGLQFPATAPAAATPFPYPSSPSSYPGASPYLGAPSYTGASSNPGAPTYPGAPSYPGASSQVPTAPPTLADAAPPYPGAPYPGTSAGPALDVINDPPPAYTPTQEKVDIYQPII</sequence>
<gene>
    <name evidence="2" type="ORF">MNOR_LOCUS494</name>
</gene>
<dbReference type="Proteomes" id="UP001497623">
    <property type="component" value="Unassembled WGS sequence"/>
</dbReference>
<accession>A0AAV2PJ52</accession>
<dbReference type="EMBL" id="CAXKWB010000109">
    <property type="protein sequence ID" value="CAL4059372.1"/>
    <property type="molecule type" value="Genomic_DNA"/>
</dbReference>
<feature type="compositionally biased region" description="Pro residues" evidence="1">
    <location>
        <begin position="62"/>
        <end position="74"/>
    </location>
</feature>
<comment type="caution">
    <text evidence="2">The sequence shown here is derived from an EMBL/GenBank/DDBJ whole genome shotgun (WGS) entry which is preliminary data.</text>
</comment>
<keyword evidence="3" id="KW-1185">Reference proteome</keyword>
<organism evidence="2 3">
    <name type="scientific">Meganyctiphanes norvegica</name>
    <name type="common">Northern krill</name>
    <name type="synonym">Thysanopoda norvegica</name>
    <dbReference type="NCBI Taxonomy" id="48144"/>
    <lineage>
        <taxon>Eukaryota</taxon>
        <taxon>Metazoa</taxon>
        <taxon>Ecdysozoa</taxon>
        <taxon>Arthropoda</taxon>
        <taxon>Crustacea</taxon>
        <taxon>Multicrustacea</taxon>
        <taxon>Malacostraca</taxon>
        <taxon>Eumalacostraca</taxon>
        <taxon>Eucarida</taxon>
        <taxon>Euphausiacea</taxon>
        <taxon>Euphausiidae</taxon>
        <taxon>Meganyctiphanes</taxon>
    </lineage>
</organism>